<protein>
    <submittedName>
        <fullName evidence="2">Uncharacterized protein</fullName>
    </submittedName>
</protein>
<proteinExistence type="predicted"/>
<evidence type="ECO:0000313" key="2">
    <source>
        <dbReference type="EMBL" id="JAD67393.1"/>
    </source>
</evidence>
<feature type="region of interest" description="Disordered" evidence="1">
    <location>
        <begin position="1"/>
        <end position="66"/>
    </location>
</feature>
<dbReference type="EMBL" id="GBRH01230502">
    <property type="protein sequence ID" value="JAD67393.1"/>
    <property type="molecule type" value="Transcribed_RNA"/>
</dbReference>
<feature type="compositionally biased region" description="Low complexity" evidence="1">
    <location>
        <begin position="39"/>
        <end position="53"/>
    </location>
</feature>
<sequence>MRRRRGRPSARCACPSSPPVTPSACSPSAATHSTRRASTRGSARAPRAPYAAPNSTRHRPITENTEVATSRSWSTWEAAQRLPIRRRHLRRAKAMMAHNCREFTGDMHRLVDRRRACCAASSTYFGVFRFRG</sequence>
<reference evidence="2" key="2">
    <citation type="journal article" date="2015" name="Data Brief">
        <title>Shoot transcriptome of the giant reed, Arundo donax.</title>
        <authorList>
            <person name="Barrero R.A."/>
            <person name="Guerrero F.D."/>
            <person name="Moolhuijzen P."/>
            <person name="Goolsby J.A."/>
            <person name="Tidwell J."/>
            <person name="Bellgard S.E."/>
            <person name="Bellgard M.I."/>
        </authorList>
    </citation>
    <scope>NUCLEOTIDE SEQUENCE</scope>
    <source>
        <tissue evidence="2">Shoot tissue taken approximately 20 cm above the soil surface</tissue>
    </source>
</reference>
<evidence type="ECO:0000256" key="1">
    <source>
        <dbReference type="SAM" id="MobiDB-lite"/>
    </source>
</evidence>
<name>A0A0A9BYV1_ARUDO</name>
<accession>A0A0A9BYV1</accession>
<dbReference type="AlphaFoldDB" id="A0A0A9BYV1"/>
<organism evidence="2">
    <name type="scientific">Arundo donax</name>
    <name type="common">Giant reed</name>
    <name type="synonym">Donax arundinaceus</name>
    <dbReference type="NCBI Taxonomy" id="35708"/>
    <lineage>
        <taxon>Eukaryota</taxon>
        <taxon>Viridiplantae</taxon>
        <taxon>Streptophyta</taxon>
        <taxon>Embryophyta</taxon>
        <taxon>Tracheophyta</taxon>
        <taxon>Spermatophyta</taxon>
        <taxon>Magnoliopsida</taxon>
        <taxon>Liliopsida</taxon>
        <taxon>Poales</taxon>
        <taxon>Poaceae</taxon>
        <taxon>PACMAD clade</taxon>
        <taxon>Arundinoideae</taxon>
        <taxon>Arundineae</taxon>
        <taxon>Arundo</taxon>
    </lineage>
</organism>
<reference evidence="2" key="1">
    <citation type="submission" date="2014-09" db="EMBL/GenBank/DDBJ databases">
        <authorList>
            <person name="Magalhaes I.L.F."/>
            <person name="Oliveira U."/>
            <person name="Santos F.R."/>
            <person name="Vidigal T.H.D.A."/>
            <person name="Brescovit A.D."/>
            <person name="Santos A.J."/>
        </authorList>
    </citation>
    <scope>NUCLEOTIDE SEQUENCE</scope>
    <source>
        <tissue evidence="2">Shoot tissue taken approximately 20 cm above the soil surface</tissue>
    </source>
</reference>